<accession>A0ABQ7GFZ4</accession>
<name>A0ABQ7GFZ4_DUNSA</name>
<evidence type="ECO:0000313" key="2">
    <source>
        <dbReference type="Proteomes" id="UP000815325"/>
    </source>
</evidence>
<gene>
    <name evidence="1" type="ORF">DUNSADRAFT_10175</name>
</gene>
<evidence type="ECO:0000313" key="1">
    <source>
        <dbReference type="EMBL" id="KAF5833524.1"/>
    </source>
</evidence>
<dbReference type="NCBIfam" id="TIGR01571">
    <property type="entry name" value="A_thal_Cys_rich"/>
    <property type="match status" value="1"/>
</dbReference>
<dbReference type="Pfam" id="PF04749">
    <property type="entry name" value="PLAC8"/>
    <property type="match status" value="1"/>
</dbReference>
<organism evidence="1 2">
    <name type="scientific">Dunaliella salina</name>
    <name type="common">Green alga</name>
    <name type="synonym">Protococcus salinus</name>
    <dbReference type="NCBI Taxonomy" id="3046"/>
    <lineage>
        <taxon>Eukaryota</taxon>
        <taxon>Viridiplantae</taxon>
        <taxon>Chlorophyta</taxon>
        <taxon>core chlorophytes</taxon>
        <taxon>Chlorophyceae</taxon>
        <taxon>CS clade</taxon>
        <taxon>Chlamydomonadales</taxon>
        <taxon>Dunaliellaceae</taxon>
        <taxon>Dunaliella</taxon>
    </lineage>
</organism>
<dbReference type="PANTHER" id="PTHR15907">
    <property type="entry name" value="DUF614 FAMILY PROTEIN-RELATED"/>
    <property type="match status" value="1"/>
</dbReference>
<keyword evidence="2" id="KW-1185">Reference proteome</keyword>
<protein>
    <submittedName>
        <fullName evidence="1">PLAC8 family-domain-containing protein</fullName>
    </submittedName>
</protein>
<dbReference type="InterPro" id="IPR006461">
    <property type="entry name" value="PLAC_motif_containing"/>
</dbReference>
<reference evidence="1" key="1">
    <citation type="submission" date="2017-08" db="EMBL/GenBank/DDBJ databases">
        <authorList>
            <person name="Polle J.E."/>
            <person name="Barry K."/>
            <person name="Cushman J."/>
            <person name="Schmutz J."/>
            <person name="Tran D."/>
            <person name="Hathwaick L.T."/>
            <person name="Yim W.C."/>
            <person name="Jenkins J."/>
            <person name="Mckie-Krisberg Z.M."/>
            <person name="Prochnik S."/>
            <person name="Lindquist E."/>
            <person name="Dockter R.B."/>
            <person name="Adam C."/>
            <person name="Molina H."/>
            <person name="Bunkerborg J."/>
            <person name="Jin E."/>
            <person name="Buchheim M."/>
            <person name="Magnuson J."/>
        </authorList>
    </citation>
    <scope>NUCLEOTIDE SEQUENCE</scope>
    <source>
        <strain evidence="1">CCAP 19/18</strain>
    </source>
</reference>
<sequence>MSRAIDVSQRYHVEPGLREWSTSLFGCHKQCGVTCYGTFCFPCLYADLAEGKHQRWKAYDWWEAMMTLLVCWPPLPFFITCATRKAIRNKYGIKPSPCDDPVVHVLCPYCAMCQEGREVELASLGRVGTRSRPTS</sequence>
<dbReference type="EMBL" id="MU069806">
    <property type="protein sequence ID" value="KAF5833524.1"/>
    <property type="molecule type" value="Genomic_DNA"/>
</dbReference>
<dbReference type="Proteomes" id="UP000815325">
    <property type="component" value="Unassembled WGS sequence"/>
</dbReference>
<proteinExistence type="predicted"/>
<comment type="caution">
    <text evidence="1">The sequence shown here is derived from an EMBL/GenBank/DDBJ whole genome shotgun (WGS) entry which is preliminary data.</text>
</comment>